<reference evidence="2 3" key="1">
    <citation type="submission" date="2018-03" db="EMBL/GenBank/DDBJ databases">
        <title>Draft Genome Sequences of the Obligatory Marine Myxobacteria Enhygromyxa salina SWB005.</title>
        <authorList>
            <person name="Poehlein A."/>
            <person name="Moghaddam J.A."/>
            <person name="Harms H."/>
            <person name="Alanjari M."/>
            <person name="Koenig G.M."/>
            <person name="Daniel R."/>
            <person name="Schaeberle T.F."/>
        </authorList>
    </citation>
    <scope>NUCLEOTIDE SEQUENCE [LARGE SCALE GENOMIC DNA]</scope>
    <source>
        <strain evidence="2 3">SWB005</strain>
    </source>
</reference>
<keyword evidence="3" id="KW-1185">Reference proteome</keyword>
<evidence type="ECO:0000256" key="1">
    <source>
        <dbReference type="SAM" id="MobiDB-lite"/>
    </source>
</evidence>
<dbReference type="AlphaFoldDB" id="A0A2S9XEC6"/>
<organism evidence="2 3">
    <name type="scientific">Enhygromyxa salina</name>
    <dbReference type="NCBI Taxonomy" id="215803"/>
    <lineage>
        <taxon>Bacteria</taxon>
        <taxon>Pseudomonadati</taxon>
        <taxon>Myxococcota</taxon>
        <taxon>Polyangia</taxon>
        <taxon>Nannocystales</taxon>
        <taxon>Nannocystaceae</taxon>
        <taxon>Enhygromyxa</taxon>
    </lineage>
</organism>
<name>A0A2S9XEC6_9BACT</name>
<feature type="region of interest" description="Disordered" evidence="1">
    <location>
        <begin position="1"/>
        <end position="32"/>
    </location>
</feature>
<dbReference type="EMBL" id="PVNK01000251">
    <property type="protein sequence ID" value="PRP91222.1"/>
    <property type="molecule type" value="Genomic_DNA"/>
</dbReference>
<sequence length="568" mass="60635">MPGHAEVPEVGPRLDRRQRKRQAPRKHELRDSGRGLEDLGVVDVEVEVLGVDPQLLGRPRGLVPGIREAVGELGLEQLVDQVDVRQRRVGVGAIEQDVADVRAARAQGLERVAVLLRGPLAQEREQIRQVRGRAEHRAAVLARAIVEVAEDRREIREAALGPHELLGAGDLEHAEVGVRLAERELGREGDRRAVDPRGLVPDGPGQAFLVVNVGGQQRAELVDELLPGGLDDLRGRDDTLIEQLLRRVVAADPGRHPVDPLDRLEVRAGHGLIGGSGAAPRIGGLIEVHGDRRTGDVEVAVVAQEGCDVGRIRGGARAFLVSGDRVTQMQGRVGVLDDAAERAGVGLALLRPIGPGRVVWRRDRPGDQEVVPVRHAPRREIADGRDVLSGALGLETGEGLDVGPDESGSLNCELEGLRPGSIERARHVGPKLRQGARSGDPQLHEGLLVGEIEASRVEQGPLVERTRPAVEGGFDDELAHRGDLVGDRLGERRFGAVAGQRHDPPGPGVAQGALPRRGFGAQQPGQVGRQAGPHERVAAAGLDRALIGQPVGLNVATQVGWKHVGPPR</sequence>
<gene>
    <name evidence="2" type="ORF">ENSA5_57450</name>
</gene>
<dbReference type="Proteomes" id="UP000237968">
    <property type="component" value="Unassembled WGS sequence"/>
</dbReference>
<evidence type="ECO:0000313" key="2">
    <source>
        <dbReference type="EMBL" id="PRP91222.1"/>
    </source>
</evidence>
<accession>A0A2S9XEC6</accession>
<comment type="caution">
    <text evidence="2">The sequence shown here is derived from an EMBL/GenBank/DDBJ whole genome shotgun (WGS) entry which is preliminary data.</text>
</comment>
<protein>
    <submittedName>
        <fullName evidence="2">Uncharacterized protein</fullName>
    </submittedName>
</protein>
<evidence type="ECO:0000313" key="3">
    <source>
        <dbReference type="Proteomes" id="UP000237968"/>
    </source>
</evidence>
<proteinExistence type="predicted"/>